<keyword evidence="2" id="KW-0812">Transmembrane</keyword>
<dbReference type="PROSITE" id="PS51677">
    <property type="entry name" value="NODB"/>
    <property type="match status" value="1"/>
</dbReference>
<dbReference type="Pfam" id="PF22790">
    <property type="entry name" value="YkoP"/>
    <property type="match status" value="1"/>
</dbReference>
<dbReference type="InterPro" id="IPR054467">
    <property type="entry name" value="YkoP-like_dom"/>
</dbReference>
<dbReference type="RefSeq" id="WP_125085124.1">
    <property type="nucleotide sequence ID" value="NZ_CP034248.1"/>
</dbReference>
<evidence type="ECO:0000313" key="5">
    <source>
        <dbReference type="Proteomes" id="UP000273145"/>
    </source>
</evidence>
<evidence type="ECO:0000256" key="2">
    <source>
        <dbReference type="SAM" id="Phobius"/>
    </source>
</evidence>
<dbReference type="Proteomes" id="UP000273145">
    <property type="component" value="Chromosome"/>
</dbReference>
<reference evidence="4 5" key="1">
    <citation type="submission" date="2018-11" db="EMBL/GenBank/DDBJ databases">
        <title>Genome sequencing of Paenibacillus lentus DSM25539(T).</title>
        <authorList>
            <person name="Kook J.-K."/>
            <person name="Park S.-N."/>
            <person name="Lim Y.K."/>
        </authorList>
    </citation>
    <scope>NUCLEOTIDE SEQUENCE [LARGE SCALE GENOMIC DNA]</scope>
    <source>
        <strain evidence="4 5">DSM 25539</strain>
    </source>
</reference>
<protein>
    <submittedName>
        <fullName evidence="4">Polysaccharide deacetylase family protein</fullName>
    </submittedName>
</protein>
<evidence type="ECO:0000259" key="3">
    <source>
        <dbReference type="PROSITE" id="PS51677"/>
    </source>
</evidence>
<dbReference type="GO" id="GO:0016810">
    <property type="term" value="F:hydrolase activity, acting on carbon-nitrogen (but not peptide) bonds"/>
    <property type="evidence" value="ECO:0007669"/>
    <property type="project" value="InterPro"/>
</dbReference>
<proteinExistence type="predicted"/>
<feature type="transmembrane region" description="Helical" evidence="2">
    <location>
        <begin position="6"/>
        <end position="27"/>
    </location>
</feature>
<dbReference type="PANTHER" id="PTHR10587">
    <property type="entry name" value="GLYCOSYL TRANSFERASE-RELATED"/>
    <property type="match status" value="1"/>
</dbReference>
<dbReference type="InterPro" id="IPR050248">
    <property type="entry name" value="Polysacc_deacetylase_ArnD"/>
</dbReference>
<dbReference type="AlphaFoldDB" id="A0A3S8S112"/>
<dbReference type="InterPro" id="IPR002509">
    <property type="entry name" value="NODB_dom"/>
</dbReference>
<dbReference type="GO" id="GO:0005975">
    <property type="term" value="P:carbohydrate metabolic process"/>
    <property type="evidence" value="ECO:0007669"/>
    <property type="project" value="InterPro"/>
</dbReference>
<dbReference type="CDD" id="cd10959">
    <property type="entry name" value="CE4_NodB_like_3"/>
    <property type="match status" value="1"/>
</dbReference>
<feature type="compositionally biased region" description="Low complexity" evidence="1">
    <location>
        <begin position="480"/>
        <end position="489"/>
    </location>
</feature>
<gene>
    <name evidence="4" type="ORF">EIM92_10815</name>
</gene>
<keyword evidence="2" id="KW-1133">Transmembrane helix</keyword>
<dbReference type="Pfam" id="PF01522">
    <property type="entry name" value="Polysacc_deac_1"/>
    <property type="match status" value="1"/>
</dbReference>
<dbReference type="EMBL" id="CP034248">
    <property type="protein sequence ID" value="AZK48981.1"/>
    <property type="molecule type" value="Genomic_DNA"/>
</dbReference>
<keyword evidence="2" id="KW-0472">Membrane</keyword>
<evidence type="ECO:0000313" key="4">
    <source>
        <dbReference type="EMBL" id="AZK48981.1"/>
    </source>
</evidence>
<dbReference type="Gene3D" id="3.20.20.370">
    <property type="entry name" value="Glycoside hydrolase/deacetylase"/>
    <property type="match status" value="1"/>
</dbReference>
<dbReference type="KEGG" id="plen:EIM92_10815"/>
<evidence type="ECO:0000256" key="1">
    <source>
        <dbReference type="SAM" id="MobiDB-lite"/>
    </source>
</evidence>
<organism evidence="4 5">
    <name type="scientific">Paenibacillus lentus</name>
    <dbReference type="NCBI Taxonomy" id="1338368"/>
    <lineage>
        <taxon>Bacteria</taxon>
        <taxon>Bacillati</taxon>
        <taxon>Bacillota</taxon>
        <taxon>Bacilli</taxon>
        <taxon>Bacillales</taxon>
        <taxon>Paenibacillaceae</taxon>
        <taxon>Paenibacillus</taxon>
    </lineage>
</organism>
<keyword evidence="5" id="KW-1185">Reference proteome</keyword>
<accession>A0A3S8S112</accession>
<dbReference type="InterPro" id="IPR011330">
    <property type="entry name" value="Glyco_hydro/deAcase_b/a-brl"/>
</dbReference>
<feature type="compositionally biased region" description="Basic and acidic residues" evidence="1">
    <location>
        <begin position="455"/>
        <end position="472"/>
    </location>
</feature>
<dbReference type="OrthoDB" id="2649545at2"/>
<feature type="region of interest" description="Disordered" evidence="1">
    <location>
        <begin position="455"/>
        <end position="489"/>
    </location>
</feature>
<sequence length="489" mass="55981">METLLLWLFYVSTLYAFIPGLITRLFGFRVFRRGVGMNEFALTFDDGPDPVYTSQLLDLLKKYKAKATFFVVGSNAEKYPHLIKRMHEEGHLIGIHNYVHKTNWLMGPSAVKKQIQRTNKIICDIIGSDTHYYRPPWGIVNLFDFARRSETQIVLWSSMFGDWRQRLGADRLTQRMLKKLKSGEVFLLHDCGNTLGANAKAPVQMLIALERVLQEAEKKGLGTIRIDDMISKSEAAKREAKSKKTLASMSKNAPNKTAPKGRGRLFWGKKLLVSLWLLWEKIFHMLFQLRTTNQEDPIFHFRIRPYRGQPVTMNGGIELVNGDRVLELHFDNKRLFEIGSRSRNSVQIAIQMIRGVEKTLPELAQYVQSHPELLDVKALYGVSMINRGPEQFGFTVTDLPDSFFARSTRLYLKFLMSVIHPSGGDRLKQRSSHELIPKLIVMPIELLLDKYSEDGSHRRYSNKESSEAVKEEAAEEATDEATLSATQPC</sequence>
<feature type="domain" description="NodB homology" evidence="3">
    <location>
        <begin position="38"/>
        <end position="224"/>
    </location>
</feature>
<dbReference type="SUPFAM" id="SSF88713">
    <property type="entry name" value="Glycoside hydrolase/deacetylase"/>
    <property type="match status" value="1"/>
</dbReference>
<name>A0A3S8S112_9BACL</name>